<evidence type="ECO:0000256" key="1">
    <source>
        <dbReference type="SAM" id="MobiDB-lite"/>
    </source>
</evidence>
<evidence type="ECO:0000313" key="3">
    <source>
        <dbReference type="Proteomes" id="UP001217044"/>
    </source>
</evidence>
<proteinExistence type="predicted"/>
<protein>
    <submittedName>
        <fullName evidence="2">Uncharacterized protein</fullName>
    </submittedName>
</protein>
<sequence>MRAALLSAVTAALPGVPVPPAGWRQPALPGTGDLRPVPVQAASRGIWKDTRPKPLSS</sequence>
<keyword evidence="3" id="KW-1185">Reference proteome</keyword>
<evidence type="ECO:0000313" key="2">
    <source>
        <dbReference type="EMBL" id="WDA58098.1"/>
    </source>
</evidence>
<feature type="compositionally biased region" description="Basic and acidic residues" evidence="1">
    <location>
        <begin position="46"/>
        <end position="57"/>
    </location>
</feature>
<dbReference type="EMBL" id="CP115165">
    <property type="protein sequence ID" value="WDA58098.1"/>
    <property type="molecule type" value="Genomic_DNA"/>
</dbReference>
<feature type="region of interest" description="Disordered" evidence="1">
    <location>
        <begin position="16"/>
        <end position="57"/>
    </location>
</feature>
<dbReference type="Proteomes" id="UP001217044">
    <property type="component" value="Chromosome"/>
</dbReference>
<gene>
    <name evidence="2" type="ORF">M8445_12180</name>
</gene>
<organism evidence="2 3">
    <name type="scientific">Deinococcus aquaticus</name>
    <dbReference type="NCBI Taxonomy" id="328692"/>
    <lineage>
        <taxon>Bacteria</taxon>
        <taxon>Thermotogati</taxon>
        <taxon>Deinococcota</taxon>
        <taxon>Deinococci</taxon>
        <taxon>Deinococcales</taxon>
        <taxon>Deinococcaceae</taxon>
        <taxon>Deinococcus</taxon>
    </lineage>
</organism>
<name>A0ABY7UYU9_9DEIO</name>
<dbReference type="RefSeq" id="WP_273988019.1">
    <property type="nucleotide sequence ID" value="NZ_BAABQT010000003.1"/>
</dbReference>
<accession>A0ABY7UYU9</accession>
<reference evidence="2 3" key="1">
    <citation type="submission" date="2022-12" db="EMBL/GenBank/DDBJ databases">
        <title>Genome Sequence of Deinococcus aquaticus Type Strain PB314.</title>
        <authorList>
            <person name="Albert C."/>
            <person name="Hill J."/>
            <person name="Boren L."/>
            <person name="Scholz-Ng S."/>
            <person name="Fatema N."/>
            <person name="Grosso R."/>
            <person name="Soboslay E."/>
            <person name="Tuohy J."/>
        </authorList>
    </citation>
    <scope>NUCLEOTIDE SEQUENCE [LARGE SCALE GENOMIC DNA]</scope>
    <source>
        <strain evidence="2 3">PB-314</strain>
    </source>
</reference>